<evidence type="ECO:0000313" key="2">
    <source>
        <dbReference type="EMBL" id="GLY68027.1"/>
    </source>
</evidence>
<keyword evidence="3" id="KW-1185">Reference proteome</keyword>
<dbReference type="AlphaFoldDB" id="A0A9W6R5K1"/>
<dbReference type="Proteomes" id="UP001165136">
    <property type="component" value="Unassembled WGS sequence"/>
</dbReference>
<gene>
    <name evidence="2" type="ORF">Atai01_46460</name>
</gene>
<comment type="caution">
    <text evidence="2">The sequence shown here is derived from an EMBL/GenBank/DDBJ whole genome shotgun (WGS) entry which is preliminary data.</text>
</comment>
<accession>A0A9W6R5K1</accession>
<dbReference type="EMBL" id="BSTI01000010">
    <property type="protein sequence ID" value="GLY68027.1"/>
    <property type="molecule type" value="Genomic_DNA"/>
</dbReference>
<name>A0A9W6R5K1_9PSEU</name>
<protein>
    <submittedName>
        <fullName evidence="2">Uncharacterized protein</fullName>
    </submittedName>
</protein>
<organism evidence="2 3">
    <name type="scientific">Amycolatopsis taiwanensis</name>
    <dbReference type="NCBI Taxonomy" id="342230"/>
    <lineage>
        <taxon>Bacteria</taxon>
        <taxon>Bacillati</taxon>
        <taxon>Actinomycetota</taxon>
        <taxon>Actinomycetes</taxon>
        <taxon>Pseudonocardiales</taxon>
        <taxon>Pseudonocardiaceae</taxon>
        <taxon>Amycolatopsis</taxon>
    </lineage>
</organism>
<dbReference type="SUPFAM" id="SSF51126">
    <property type="entry name" value="Pectin lyase-like"/>
    <property type="match status" value="1"/>
</dbReference>
<dbReference type="InterPro" id="IPR012334">
    <property type="entry name" value="Pectin_lyas_fold"/>
</dbReference>
<dbReference type="Gene3D" id="2.160.20.10">
    <property type="entry name" value="Single-stranded right-handed beta-helix, Pectin lyase-like"/>
    <property type="match status" value="1"/>
</dbReference>
<reference evidence="2" key="1">
    <citation type="submission" date="2023-03" db="EMBL/GenBank/DDBJ databases">
        <title>Amycolatopsis taiwanensis NBRC 103393.</title>
        <authorList>
            <person name="Ichikawa N."/>
            <person name="Sato H."/>
            <person name="Tonouchi N."/>
        </authorList>
    </citation>
    <scope>NUCLEOTIDE SEQUENCE</scope>
    <source>
        <strain evidence="2">NBRC 103393</strain>
    </source>
</reference>
<evidence type="ECO:0000313" key="3">
    <source>
        <dbReference type="Proteomes" id="UP001165136"/>
    </source>
</evidence>
<dbReference type="RefSeq" id="WP_285488157.1">
    <property type="nucleotide sequence ID" value="NZ_BSTI01000010.1"/>
</dbReference>
<sequence>MKQRKRLPFILAAVLVVIGLVVAMVLWRSGDPSADRQQRPWTTPQAPPLTQVALPSIDTSAANRRAPIPGLPDWSKAGYRGGAGLPTDADINPDPKCRIAPDVSPGDGRDDTDAIQAAIDRIKRDCSPTASYTKLSLITLPAGVLDITRQISVDADYLIIRGQGADPATGTRFVFHPDENTRYDVLTKDGSTWDQDRMGFHDGNGGWLWPGRALFRVQSREVDPDYRKDYESAPANRKDIFEGTVNVHWKSGVKLREKPGDPGFSARAGDTVIQLATKGEMKNLKPGGYVNIRAANTMAFYQQQQALPTDKDLQNLHMREQIFTITAVDQAAHSITIDKPLEFDVPVDSTSDGSPKIDGKVYESKAAPLVDPVVGVGLENFHISEDVPGLDPAKATQNYSNLSPADALNGIVLKWAVNSWVRGIGTYMTGSHPIVTEEAKNIEIVGNNLNGAWNKGAGGNGYLRGSRVWDSLYVNNVSRNLRHFTFQWSASDNVVIGNDFDSDLNLHGGWERRNLFERNIVRVPYDHKSGNCTTNCGGEGISGSDDSTWYPIYWAAGAKAVKWSGASGPQNVFFGNTMTKQLTPDGPYLPYYSDQHRIYQFGWNGSGYQHLSQNGDPIKDWAGNEEGDFTQGNGVDASLTDPGTSLFLKN</sequence>
<proteinExistence type="predicted"/>
<dbReference type="InterPro" id="IPR011050">
    <property type="entry name" value="Pectin_lyase_fold/virulence"/>
</dbReference>
<feature type="region of interest" description="Disordered" evidence="1">
    <location>
        <begin position="614"/>
        <end position="635"/>
    </location>
</feature>
<evidence type="ECO:0000256" key="1">
    <source>
        <dbReference type="SAM" id="MobiDB-lite"/>
    </source>
</evidence>